<comment type="caution">
    <text evidence="1">The sequence shown here is derived from an EMBL/GenBank/DDBJ whole genome shotgun (WGS) entry which is preliminary data.</text>
</comment>
<reference evidence="2" key="1">
    <citation type="journal article" date="2024" name="IScience">
        <title>Strigolactones Initiate the Formation of Haustorium-like Structures in Castilleja.</title>
        <authorList>
            <person name="Buerger M."/>
            <person name="Peterson D."/>
            <person name="Chory J."/>
        </authorList>
    </citation>
    <scope>NUCLEOTIDE SEQUENCE [LARGE SCALE GENOMIC DNA]</scope>
</reference>
<protein>
    <submittedName>
        <fullName evidence="1">Uncharacterized protein</fullName>
    </submittedName>
</protein>
<proteinExistence type="predicted"/>
<evidence type="ECO:0000313" key="1">
    <source>
        <dbReference type="EMBL" id="KAL3627822.1"/>
    </source>
</evidence>
<evidence type="ECO:0000313" key="2">
    <source>
        <dbReference type="Proteomes" id="UP001632038"/>
    </source>
</evidence>
<dbReference type="AlphaFoldDB" id="A0ABD3CE47"/>
<dbReference type="Proteomes" id="UP001632038">
    <property type="component" value="Unassembled WGS sequence"/>
</dbReference>
<organism evidence="1 2">
    <name type="scientific">Castilleja foliolosa</name>
    <dbReference type="NCBI Taxonomy" id="1961234"/>
    <lineage>
        <taxon>Eukaryota</taxon>
        <taxon>Viridiplantae</taxon>
        <taxon>Streptophyta</taxon>
        <taxon>Embryophyta</taxon>
        <taxon>Tracheophyta</taxon>
        <taxon>Spermatophyta</taxon>
        <taxon>Magnoliopsida</taxon>
        <taxon>eudicotyledons</taxon>
        <taxon>Gunneridae</taxon>
        <taxon>Pentapetalae</taxon>
        <taxon>asterids</taxon>
        <taxon>lamiids</taxon>
        <taxon>Lamiales</taxon>
        <taxon>Orobanchaceae</taxon>
        <taxon>Pedicularideae</taxon>
        <taxon>Castillejinae</taxon>
        <taxon>Castilleja</taxon>
    </lineage>
</organism>
<accession>A0ABD3CE47</accession>
<name>A0ABD3CE47_9LAMI</name>
<gene>
    <name evidence="1" type="ORF">CASFOL_028237</name>
</gene>
<keyword evidence="2" id="KW-1185">Reference proteome</keyword>
<dbReference type="EMBL" id="JAVIJP010000038">
    <property type="protein sequence ID" value="KAL3627822.1"/>
    <property type="molecule type" value="Genomic_DNA"/>
</dbReference>
<sequence length="164" mass="18260">MKKAGDTVGGGVGQALMEAALIGESQVFVCRENLPTWSVGSKVSADNLIICVLLPICFSNMFAGQALANLVQSIPDSRVVRFIERMGSFSSPNQKSVLCMNKVDLVTKKSDLLKVIAEFKDLSGYERYVLHDLRNEGCWGKRSYPDLIEQYYHLRNNVAVHILY</sequence>